<feature type="compositionally biased region" description="Polar residues" evidence="10">
    <location>
        <begin position="344"/>
        <end position="353"/>
    </location>
</feature>
<evidence type="ECO:0000256" key="4">
    <source>
        <dbReference type="ARBA" id="ARBA00022801"/>
    </source>
</evidence>
<dbReference type="STRING" id="933852.A0A0C3AK29"/>
<dbReference type="GO" id="GO:0008270">
    <property type="term" value="F:zinc ion binding"/>
    <property type="evidence" value="ECO:0007669"/>
    <property type="project" value="InterPro"/>
</dbReference>
<dbReference type="Gene3D" id="3.20.190.10">
    <property type="entry name" value="MutM-like, N-terminal"/>
    <property type="match status" value="1"/>
</dbReference>
<reference evidence="13" key="2">
    <citation type="submission" date="2015-01" db="EMBL/GenBank/DDBJ databases">
        <title>Evolutionary Origins and Diversification of the Mycorrhizal Mutualists.</title>
        <authorList>
            <consortium name="DOE Joint Genome Institute"/>
            <consortium name="Mycorrhizal Genomics Consortium"/>
            <person name="Kohler A."/>
            <person name="Kuo A."/>
            <person name="Nagy L.G."/>
            <person name="Floudas D."/>
            <person name="Copeland A."/>
            <person name="Barry K.W."/>
            <person name="Cichocki N."/>
            <person name="Veneault-Fourrey C."/>
            <person name="LaButti K."/>
            <person name="Lindquist E.A."/>
            <person name="Lipzen A."/>
            <person name="Lundell T."/>
            <person name="Morin E."/>
            <person name="Murat C."/>
            <person name="Riley R."/>
            <person name="Ohm R."/>
            <person name="Sun H."/>
            <person name="Tunlid A."/>
            <person name="Henrissat B."/>
            <person name="Grigoriev I.V."/>
            <person name="Hibbett D.S."/>
            <person name="Martin F."/>
        </authorList>
    </citation>
    <scope>NUCLEOTIDE SEQUENCE [LARGE SCALE GENOMIC DNA]</scope>
    <source>
        <strain evidence="13">MAFF 305830</strain>
    </source>
</reference>
<dbReference type="GO" id="GO:0006284">
    <property type="term" value="P:base-excision repair"/>
    <property type="evidence" value="ECO:0007669"/>
    <property type="project" value="InterPro"/>
</dbReference>
<evidence type="ECO:0000256" key="8">
    <source>
        <dbReference type="ARBA" id="ARBA00023268"/>
    </source>
</evidence>
<dbReference type="EMBL" id="KN824437">
    <property type="protein sequence ID" value="KIM20409.1"/>
    <property type="molecule type" value="Genomic_DNA"/>
</dbReference>
<dbReference type="GO" id="GO:0016829">
    <property type="term" value="F:lyase activity"/>
    <property type="evidence" value="ECO:0007669"/>
    <property type="project" value="UniProtKB-KW"/>
</dbReference>
<dbReference type="Pfam" id="PF06831">
    <property type="entry name" value="H2TH"/>
    <property type="match status" value="1"/>
</dbReference>
<dbReference type="SMART" id="SM00898">
    <property type="entry name" value="Fapy_DNA_glyco"/>
    <property type="match status" value="1"/>
</dbReference>
<keyword evidence="4" id="KW-0378">Hydrolase</keyword>
<dbReference type="CDD" id="cd08972">
    <property type="entry name" value="PF_Nei_N"/>
    <property type="match status" value="1"/>
</dbReference>
<feature type="compositionally biased region" description="Acidic residues" evidence="10">
    <location>
        <begin position="312"/>
        <end position="327"/>
    </location>
</feature>
<dbReference type="SMART" id="SM01232">
    <property type="entry name" value="H2TH"/>
    <property type="match status" value="1"/>
</dbReference>
<evidence type="ECO:0000256" key="7">
    <source>
        <dbReference type="ARBA" id="ARBA00023239"/>
    </source>
</evidence>
<dbReference type="InterPro" id="IPR010979">
    <property type="entry name" value="Ribosomal_uS13-like_H2TH"/>
</dbReference>
<evidence type="ECO:0000313" key="12">
    <source>
        <dbReference type="EMBL" id="KIM20409.1"/>
    </source>
</evidence>
<keyword evidence="9" id="KW-0326">Glycosidase</keyword>
<accession>A0A0C3AK29</accession>
<dbReference type="InterPro" id="IPR035937">
    <property type="entry name" value="FPG_N"/>
</dbReference>
<feature type="compositionally biased region" description="Basic residues" evidence="10">
    <location>
        <begin position="332"/>
        <end position="342"/>
    </location>
</feature>
<dbReference type="OrthoDB" id="444592at2759"/>
<dbReference type="Pfam" id="PF01149">
    <property type="entry name" value="Fapy_DNA_glyco"/>
    <property type="match status" value="1"/>
</dbReference>
<comment type="similarity">
    <text evidence="2">Belongs to the FPG family.</text>
</comment>
<keyword evidence="6" id="KW-0234">DNA repair</keyword>
<organism evidence="12 13">
    <name type="scientific">Serendipita vermifera MAFF 305830</name>
    <dbReference type="NCBI Taxonomy" id="933852"/>
    <lineage>
        <taxon>Eukaryota</taxon>
        <taxon>Fungi</taxon>
        <taxon>Dikarya</taxon>
        <taxon>Basidiomycota</taxon>
        <taxon>Agaricomycotina</taxon>
        <taxon>Agaricomycetes</taxon>
        <taxon>Sebacinales</taxon>
        <taxon>Serendipitaceae</taxon>
        <taxon>Serendipita</taxon>
    </lineage>
</organism>
<dbReference type="Proteomes" id="UP000054097">
    <property type="component" value="Unassembled WGS sequence"/>
</dbReference>
<feature type="region of interest" description="Disordered" evidence="10">
    <location>
        <begin position="293"/>
        <end position="364"/>
    </location>
</feature>
<evidence type="ECO:0000256" key="2">
    <source>
        <dbReference type="ARBA" id="ARBA00009409"/>
    </source>
</evidence>
<name>A0A0C3AK29_SERVB</name>
<dbReference type="GO" id="GO:0003906">
    <property type="term" value="F:DNA-(apurinic or apyrimidinic site) endonuclease activity"/>
    <property type="evidence" value="ECO:0007669"/>
    <property type="project" value="InterPro"/>
</dbReference>
<dbReference type="HOGENOM" id="CLU_038423_0_1_1"/>
<proteinExistence type="inferred from homology"/>
<evidence type="ECO:0000313" key="13">
    <source>
        <dbReference type="Proteomes" id="UP000054097"/>
    </source>
</evidence>
<evidence type="ECO:0000256" key="5">
    <source>
        <dbReference type="ARBA" id="ARBA00023125"/>
    </source>
</evidence>
<dbReference type="PROSITE" id="PS51068">
    <property type="entry name" value="FPG_CAT"/>
    <property type="match status" value="1"/>
</dbReference>
<dbReference type="PANTHER" id="PTHR22993:SF9">
    <property type="entry name" value="FORMAMIDOPYRIMIDINE-DNA GLYCOSYLASE"/>
    <property type="match status" value="1"/>
</dbReference>
<dbReference type="InterPro" id="IPR012319">
    <property type="entry name" value="FPG_cat"/>
</dbReference>
<keyword evidence="7" id="KW-0456">Lyase</keyword>
<keyword evidence="8" id="KW-0511">Multifunctional enzyme</keyword>
<dbReference type="PANTHER" id="PTHR22993">
    <property type="entry name" value="FORMAMIDOPYRIMIDINE-DNA GLYCOSYLASE"/>
    <property type="match status" value="1"/>
</dbReference>
<evidence type="ECO:0000256" key="6">
    <source>
        <dbReference type="ARBA" id="ARBA00023204"/>
    </source>
</evidence>
<sequence length="364" mass="40484">MPELAEVEKAANLIRDAAKGCKVVQVDTAEDSIVYTGITHTEFADELVGRTLLDTGRYGKVFYLTLSGDKRMPVLHLGMTGMLHMRGQDATYYRKKPKDDKDVWPPKFMKFILHFAPVDAEPDAPHIEIAFLDPRRLGRIRLCKDPLQEPPISALGFDPILCMPTLKDFQAKVEKRGCPIKALLLDQSFSAGVGNWIADEVLFHAAIHPEQVAKSLSQEQIKSLHHNITYVCQTAVDADADHNKFPSHWLFPHRWGKGKTKSTLKLPSGETASIKWITVGGRTSAVVQQVQKLSGNGDPKKKRKRVTKKEDDSDESSLTEMSEEDESDVPKKKAPAKRKKLTHSGLSQITASGLTLKGETKSPK</sequence>
<feature type="domain" description="Formamidopyrimidine-DNA glycosylase catalytic" evidence="11">
    <location>
        <begin position="2"/>
        <end position="138"/>
    </location>
</feature>
<dbReference type="Gene3D" id="1.10.8.50">
    <property type="match status" value="1"/>
</dbReference>
<dbReference type="SUPFAM" id="SSF81624">
    <property type="entry name" value="N-terminal domain of MutM-like DNA repair proteins"/>
    <property type="match status" value="1"/>
</dbReference>
<dbReference type="AlphaFoldDB" id="A0A0C3AK29"/>
<evidence type="ECO:0000256" key="10">
    <source>
        <dbReference type="SAM" id="MobiDB-lite"/>
    </source>
</evidence>
<dbReference type="GO" id="GO:0008534">
    <property type="term" value="F:oxidized purine nucleobase lesion DNA N-glycosylase activity"/>
    <property type="evidence" value="ECO:0007669"/>
    <property type="project" value="UniProtKB-EC"/>
</dbReference>
<evidence type="ECO:0000256" key="3">
    <source>
        <dbReference type="ARBA" id="ARBA00022763"/>
    </source>
</evidence>
<dbReference type="GO" id="GO:0005634">
    <property type="term" value="C:nucleus"/>
    <property type="evidence" value="ECO:0007669"/>
    <property type="project" value="TreeGrafter"/>
</dbReference>
<evidence type="ECO:0000256" key="9">
    <source>
        <dbReference type="ARBA" id="ARBA00023295"/>
    </source>
</evidence>
<dbReference type="GO" id="GO:0003684">
    <property type="term" value="F:damaged DNA binding"/>
    <property type="evidence" value="ECO:0007669"/>
    <property type="project" value="InterPro"/>
</dbReference>
<gene>
    <name evidence="12" type="ORF">M408DRAFT_333998</name>
</gene>
<comment type="catalytic activity">
    <reaction evidence="1">
        <text>Hydrolysis of DNA containing ring-opened 7-methylguanine residues, releasing 2,6-diamino-4-hydroxy-5-(N-methyl)formamidopyrimidine.</text>
        <dbReference type="EC" id="3.2.2.23"/>
    </reaction>
</comment>
<dbReference type="SUPFAM" id="SSF46946">
    <property type="entry name" value="S13-like H2TH domain"/>
    <property type="match status" value="1"/>
</dbReference>
<protein>
    <recommendedName>
        <fullName evidence="11">Formamidopyrimidine-DNA glycosylase catalytic domain-containing protein</fullName>
    </recommendedName>
</protein>
<reference evidence="12 13" key="1">
    <citation type="submission" date="2014-04" db="EMBL/GenBank/DDBJ databases">
        <authorList>
            <consortium name="DOE Joint Genome Institute"/>
            <person name="Kuo A."/>
            <person name="Zuccaro A."/>
            <person name="Kohler A."/>
            <person name="Nagy L.G."/>
            <person name="Floudas D."/>
            <person name="Copeland A."/>
            <person name="Barry K.W."/>
            <person name="Cichocki N."/>
            <person name="Veneault-Fourrey C."/>
            <person name="LaButti K."/>
            <person name="Lindquist E.A."/>
            <person name="Lipzen A."/>
            <person name="Lundell T."/>
            <person name="Morin E."/>
            <person name="Murat C."/>
            <person name="Sun H."/>
            <person name="Tunlid A."/>
            <person name="Henrissat B."/>
            <person name="Grigoriev I.V."/>
            <person name="Hibbett D.S."/>
            <person name="Martin F."/>
            <person name="Nordberg H.P."/>
            <person name="Cantor M.N."/>
            <person name="Hua S.X."/>
        </authorList>
    </citation>
    <scope>NUCLEOTIDE SEQUENCE [LARGE SCALE GENOMIC DNA]</scope>
    <source>
        <strain evidence="12 13">MAFF 305830</strain>
    </source>
</reference>
<evidence type="ECO:0000259" key="11">
    <source>
        <dbReference type="PROSITE" id="PS51068"/>
    </source>
</evidence>
<dbReference type="FunFam" id="1.10.8.50:FF:000009">
    <property type="entry name" value="Formamidopyrimidine-DNA glycosylase"/>
    <property type="match status" value="1"/>
</dbReference>
<evidence type="ECO:0000256" key="1">
    <source>
        <dbReference type="ARBA" id="ARBA00001668"/>
    </source>
</evidence>
<dbReference type="InterPro" id="IPR015886">
    <property type="entry name" value="H2TH_FPG"/>
</dbReference>
<keyword evidence="5" id="KW-0238">DNA-binding</keyword>
<keyword evidence="3" id="KW-0227">DNA damage</keyword>
<keyword evidence="13" id="KW-1185">Reference proteome</keyword>